<keyword evidence="2" id="KW-0479">Metal-binding</keyword>
<feature type="binding site" evidence="2">
    <location>
        <position position="355"/>
    </location>
    <ligand>
        <name>Mn(2+)</name>
        <dbReference type="ChEBI" id="CHEBI:29035"/>
        <label>2</label>
    </ligand>
</feature>
<dbReference type="InterPro" id="IPR017439">
    <property type="entry name" value="Amidohydrolase"/>
</dbReference>
<keyword evidence="1 4" id="KW-0378">Hydrolase</keyword>
<dbReference type="GO" id="GO:0046872">
    <property type="term" value="F:metal ion binding"/>
    <property type="evidence" value="ECO:0007669"/>
    <property type="project" value="UniProtKB-KW"/>
</dbReference>
<accession>L8JLU0</accession>
<dbReference type="Gene3D" id="3.30.70.360">
    <property type="match status" value="1"/>
</dbReference>
<gene>
    <name evidence="4" type="ORF">C900_00451</name>
</gene>
<feature type="binding site" evidence="2">
    <location>
        <position position="99"/>
    </location>
    <ligand>
        <name>Mn(2+)</name>
        <dbReference type="ChEBI" id="CHEBI:29035"/>
        <label>2</label>
    </ligand>
</feature>
<dbReference type="PIRSF" id="PIRSF005962">
    <property type="entry name" value="Pept_M20D_amidohydro"/>
    <property type="match status" value="1"/>
</dbReference>
<dbReference type="Pfam" id="PF01546">
    <property type="entry name" value="Peptidase_M20"/>
    <property type="match status" value="1"/>
</dbReference>
<evidence type="ECO:0000313" key="4">
    <source>
        <dbReference type="EMBL" id="ELR68352.1"/>
    </source>
</evidence>
<keyword evidence="2" id="KW-0464">Manganese</keyword>
<dbReference type="NCBIfam" id="TIGR01891">
    <property type="entry name" value="amidohydrolases"/>
    <property type="match status" value="1"/>
</dbReference>
<dbReference type="InterPro" id="IPR036264">
    <property type="entry name" value="Bact_exopeptidase_dim_dom"/>
</dbReference>
<keyword evidence="5" id="KW-1185">Reference proteome</keyword>
<dbReference type="Proteomes" id="UP000011135">
    <property type="component" value="Unassembled WGS sequence"/>
</dbReference>
<dbReference type="InterPro" id="IPR002933">
    <property type="entry name" value="Peptidase_M20"/>
</dbReference>
<dbReference type="AlphaFoldDB" id="L8JLU0"/>
<protein>
    <submittedName>
        <fullName evidence="4">Putative hydrolase</fullName>
    </submittedName>
</protein>
<sequence length="386" mass="42672">MPVKDDLLQKLQQLRKDVHRHPEVSGEEKETAKRIAAFIREYKPDEVLTDLGGSGMVFIFKGSKPGPTVMIRAELDGLPIREVNDLPYRSQYEGKAHLCGHDGHMAIVAGLAGIFADRRPQRGNIALMFQPAEETGEGAARMLESREFLRIQPDYIFALHNLPGFPKNEIVIKPGIFASASKGFIAVLEGKTSHAAEPENGKSPAMAVAEMILSIERAAREADELKGFALATIVHVKIGERAFGVTPGNAVVMATLRAHHDQDLEKLENIIAEQCHQIAGKHGLKLRLDETETFHSTINDADCSILVENVATELMLTVYKTSEAFRWSEDFGLFTQKYKGAMFGLGAGESTPDLHNPDYDFPDQITKSGILMFYHIIDRLLNKANA</sequence>
<evidence type="ECO:0000259" key="3">
    <source>
        <dbReference type="Pfam" id="PF07687"/>
    </source>
</evidence>
<dbReference type="RefSeq" id="WP_009583370.1">
    <property type="nucleotide sequence ID" value="NZ_AMZN01000117.1"/>
</dbReference>
<evidence type="ECO:0000313" key="5">
    <source>
        <dbReference type="Proteomes" id="UP000011135"/>
    </source>
</evidence>
<dbReference type="STRING" id="1237149.C900_00451"/>
<feature type="binding site" evidence="2">
    <location>
        <position position="134"/>
    </location>
    <ligand>
        <name>Mn(2+)</name>
        <dbReference type="ChEBI" id="CHEBI:29035"/>
        <label>2</label>
    </ligand>
</feature>
<evidence type="ECO:0000256" key="2">
    <source>
        <dbReference type="PIRSR" id="PIRSR005962-1"/>
    </source>
</evidence>
<dbReference type="eggNOG" id="COG1473">
    <property type="taxonomic scope" value="Bacteria"/>
</dbReference>
<feature type="binding site" evidence="2">
    <location>
        <position position="160"/>
    </location>
    <ligand>
        <name>Mn(2+)</name>
        <dbReference type="ChEBI" id="CHEBI:29035"/>
        <label>2</label>
    </ligand>
</feature>
<dbReference type="PANTHER" id="PTHR11014:SF169">
    <property type="entry name" value="CLAN MH, FAMILY M20, PEPTIDASE T-LIKE METALLOPEPTIDASE"/>
    <property type="match status" value="1"/>
</dbReference>
<dbReference type="GO" id="GO:0016787">
    <property type="term" value="F:hydrolase activity"/>
    <property type="evidence" value="ECO:0007669"/>
    <property type="project" value="UniProtKB-KW"/>
</dbReference>
<reference evidence="4 5" key="1">
    <citation type="submission" date="2012-12" db="EMBL/GenBank/DDBJ databases">
        <title>Genome assembly of Fulvivirga imtechensis AK7.</title>
        <authorList>
            <person name="Nupur N."/>
            <person name="Khatri I."/>
            <person name="Kumar R."/>
            <person name="Subramanian S."/>
            <person name="Pinnaka A."/>
        </authorList>
    </citation>
    <scope>NUCLEOTIDE SEQUENCE [LARGE SCALE GENOMIC DNA]</scope>
    <source>
        <strain evidence="4 5">AK7</strain>
    </source>
</reference>
<organism evidence="4 5">
    <name type="scientific">Fulvivirga imtechensis AK7</name>
    <dbReference type="NCBI Taxonomy" id="1237149"/>
    <lineage>
        <taxon>Bacteria</taxon>
        <taxon>Pseudomonadati</taxon>
        <taxon>Bacteroidota</taxon>
        <taxon>Cytophagia</taxon>
        <taxon>Cytophagales</taxon>
        <taxon>Fulvivirgaceae</taxon>
        <taxon>Fulvivirga</taxon>
    </lineage>
</organism>
<feature type="binding site" evidence="2">
    <location>
        <position position="101"/>
    </location>
    <ligand>
        <name>Mn(2+)</name>
        <dbReference type="ChEBI" id="CHEBI:29035"/>
        <label>2</label>
    </ligand>
</feature>
<dbReference type="PANTHER" id="PTHR11014">
    <property type="entry name" value="PEPTIDASE M20 FAMILY MEMBER"/>
    <property type="match status" value="1"/>
</dbReference>
<comment type="caution">
    <text evidence="4">The sequence shown here is derived from an EMBL/GenBank/DDBJ whole genome shotgun (WGS) entry which is preliminary data.</text>
</comment>
<dbReference type="Pfam" id="PF07687">
    <property type="entry name" value="M20_dimer"/>
    <property type="match status" value="1"/>
</dbReference>
<dbReference type="PATRIC" id="fig|1237149.3.peg.5567"/>
<name>L8JLU0_9BACT</name>
<proteinExistence type="predicted"/>
<feature type="domain" description="Peptidase M20 dimerisation" evidence="3">
    <location>
        <begin position="183"/>
        <end position="280"/>
    </location>
</feature>
<dbReference type="SUPFAM" id="SSF55031">
    <property type="entry name" value="Bacterial exopeptidase dimerisation domain"/>
    <property type="match status" value="1"/>
</dbReference>
<dbReference type="InterPro" id="IPR011650">
    <property type="entry name" value="Peptidase_M20_dimer"/>
</dbReference>
<evidence type="ECO:0000256" key="1">
    <source>
        <dbReference type="ARBA" id="ARBA00022801"/>
    </source>
</evidence>
<dbReference type="OrthoDB" id="9777385at2"/>
<dbReference type="SUPFAM" id="SSF53187">
    <property type="entry name" value="Zn-dependent exopeptidases"/>
    <property type="match status" value="1"/>
</dbReference>
<dbReference type="Gene3D" id="3.40.630.10">
    <property type="entry name" value="Zn peptidases"/>
    <property type="match status" value="1"/>
</dbReference>
<comment type="cofactor">
    <cofactor evidence="2">
        <name>Mn(2+)</name>
        <dbReference type="ChEBI" id="CHEBI:29035"/>
    </cofactor>
    <text evidence="2">The Mn(2+) ion enhances activity.</text>
</comment>
<dbReference type="EMBL" id="AMZN01000117">
    <property type="protein sequence ID" value="ELR68352.1"/>
    <property type="molecule type" value="Genomic_DNA"/>
</dbReference>